<reference evidence="5" key="1">
    <citation type="submission" date="2019-06" db="EMBL/GenBank/DDBJ databases">
        <authorList>
            <person name="Broberg M."/>
        </authorList>
    </citation>
    <scope>NUCLEOTIDE SEQUENCE [LARGE SCALE GENOMIC DNA]</scope>
</reference>
<keyword evidence="2" id="KW-0472">Membrane</keyword>
<reference evidence="4 5" key="2">
    <citation type="submission" date="2021-10" db="EMBL/GenBank/DDBJ databases">
        <authorList>
            <person name="Piombo E."/>
        </authorList>
    </citation>
    <scope>NUCLEOTIDE SEQUENCE [LARGE SCALE GENOMIC DNA]</scope>
</reference>
<dbReference type="CDD" id="cd12087">
    <property type="entry name" value="TM_EGFR-like"/>
    <property type="match status" value="1"/>
</dbReference>
<feature type="chain" id="PRO_5040245112" description="LPXTG-domain-containing protein" evidence="3">
    <location>
        <begin position="22"/>
        <end position="446"/>
    </location>
</feature>
<proteinExistence type="predicted"/>
<feature type="transmembrane region" description="Helical" evidence="2">
    <location>
        <begin position="236"/>
        <end position="257"/>
    </location>
</feature>
<comment type="caution">
    <text evidence="4">The sequence shown here is derived from an EMBL/GenBank/DDBJ whole genome shotgun (WGS) entry which is preliminary data.</text>
</comment>
<protein>
    <recommendedName>
        <fullName evidence="6">LPXTG-domain-containing protein</fullName>
    </recommendedName>
</protein>
<dbReference type="AlphaFoldDB" id="A0A9N9Y694"/>
<evidence type="ECO:0000256" key="3">
    <source>
        <dbReference type="SAM" id="SignalP"/>
    </source>
</evidence>
<evidence type="ECO:0008006" key="6">
    <source>
        <dbReference type="Google" id="ProtNLM"/>
    </source>
</evidence>
<evidence type="ECO:0000313" key="5">
    <source>
        <dbReference type="Proteomes" id="UP000754883"/>
    </source>
</evidence>
<feature type="signal peptide" evidence="3">
    <location>
        <begin position="1"/>
        <end position="21"/>
    </location>
</feature>
<gene>
    <name evidence="4" type="ORF">CBYS24578_00002671</name>
</gene>
<sequence length="446" mass="47716">MARLSSALLLVLSTLTAFSLALEFTPGSSCASLCLDSGETDAFDAAASSTNSSDITCLDTSFGSDATGKKYKSCLECLAKSDKVAGSESDIHWYLYNIRYATSTCLFGLPSPASTQMNSPCILDNACKNLKGPLTEDNLNASRTDTYGYCDAASGAFKEKAVWPCVKCLQATTDQKYLSNFMIALLAGCQQKTEPGKTLSLSGTIFQSTRINITEPTENILDRPEGAGSNSLTTGAIVGIAIGAALFVLGAIALFFMHRRRKRQIEKNEKADYHASQANSPDPILPPNGGFMSSSIRSHSQQSHRGLDYLEKLDEERRTGRPSVHSTRPSQSSLPRYVPQAAAAQPSRSSEFGRSSVNYAPSAPAPAARRNHSSTTPESFALKTYSTHARALSEAGSSVPPPPPNPPPQERPAMPSLVTPANLSKLRGPKTYTPPTITVTSDDNQR</sequence>
<feature type="region of interest" description="Disordered" evidence="1">
    <location>
        <begin position="267"/>
        <end position="446"/>
    </location>
</feature>
<name>A0A9N9Y694_9HYPO</name>
<evidence type="ECO:0000313" key="4">
    <source>
        <dbReference type="EMBL" id="CAG9999758.1"/>
    </source>
</evidence>
<evidence type="ECO:0000256" key="2">
    <source>
        <dbReference type="SAM" id="Phobius"/>
    </source>
</evidence>
<accession>A0A9N9Y694</accession>
<feature type="compositionally biased region" description="Polar residues" evidence="1">
    <location>
        <begin position="324"/>
        <end position="334"/>
    </location>
</feature>
<keyword evidence="5" id="KW-1185">Reference proteome</keyword>
<dbReference type="EMBL" id="CABFNO020001553">
    <property type="protein sequence ID" value="CAG9999758.1"/>
    <property type="molecule type" value="Genomic_DNA"/>
</dbReference>
<feature type="compositionally biased region" description="Polar residues" evidence="1">
    <location>
        <begin position="433"/>
        <end position="446"/>
    </location>
</feature>
<dbReference type="OrthoDB" id="5426678at2759"/>
<keyword evidence="3" id="KW-0732">Signal</keyword>
<feature type="compositionally biased region" description="Low complexity" evidence="1">
    <location>
        <begin position="293"/>
        <end position="304"/>
    </location>
</feature>
<evidence type="ECO:0000256" key="1">
    <source>
        <dbReference type="SAM" id="MobiDB-lite"/>
    </source>
</evidence>
<keyword evidence="2" id="KW-0812">Transmembrane</keyword>
<organism evidence="4 5">
    <name type="scientific">Clonostachys byssicola</name>
    <dbReference type="NCBI Taxonomy" id="160290"/>
    <lineage>
        <taxon>Eukaryota</taxon>
        <taxon>Fungi</taxon>
        <taxon>Dikarya</taxon>
        <taxon>Ascomycota</taxon>
        <taxon>Pezizomycotina</taxon>
        <taxon>Sordariomycetes</taxon>
        <taxon>Hypocreomycetidae</taxon>
        <taxon>Hypocreales</taxon>
        <taxon>Bionectriaceae</taxon>
        <taxon>Clonostachys</taxon>
    </lineage>
</organism>
<feature type="compositionally biased region" description="Pro residues" evidence="1">
    <location>
        <begin position="399"/>
        <end position="410"/>
    </location>
</feature>
<dbReference type="Proteomes" id="UP000754883">
    <property type="component" value="Unassembled WGS sequence"/>
</dbReference>
<feature type="compositionally biased region" description="Basic and acidic residues" evidence="1">
    <location>
        <begin position="305"/>
        <end position="319"/>
    </location>
</feature>
<keyword evidence="2" id="KW-1133">Transmembrane helix</keyword>
<feature type="compositionally biased region" description="Polar residues" evidence="1">
    <location>
        <begin position="347"/>
        <end position="359"/>
    </location>
</feature>